<dbReference type="AlphaFoldDB" id="A0A7U2HWG9"/>
<sequence>MTRSRRRIEFLVLVAMFMLGAWFLFNAHLNDVQSAVETGIARRPWRYGATEVKEQQKILEQKIVHGSTKEGTSPASTTPQHTSALMRNTVVATPSPLLPDRVVVMAKLPTDDTSWVQTDLQDWQSAIYDIDTETPHSTSTLDPLTNGTLRTLRNKGMEANAYLAYIVQNYNNLPSTIAFLHPHKEGYPIAWHTDNEEHSNVVSLKTLNLNFIQSNGYANLRCNPEPGCPNEVMPFRDPPEDHRTIEAAMPDAWRDLFNNTNVPQVLATPCCAQFAVSRDQVQKRSLEEYKKYYTWLMETPLKDETSGRVFEYLWHVLFGQDPVYCPALERCYCDVYNTCEGYYRYNT</sequence>
<dbReference type="Proteomes" id="UP000663193">
    <property type="component" value="Chromosome 1"/>
</dbReference>
<dbReference type="EMBL" id="CP069023">
    <property type="protein sequence ID" value="QRC90657.1"/>
    <property type="molecule type" value="Genomic_DNA"/>
</dbReference>
<organism evidence="1 2">
    <name type="scientific">Phaeosphaeria nodorum (strain SN15 / ATCC MYA-4574 / FGSC 10173)</name>
    <name type="common">Glume blotch fungus</name>
    <name type="synonym">Parastagonospora nodorum</name>
    <dbReference type="NCBI Taxonomy" id="321614"/>
    <lineage>
        <taxon>Eukaryota</taxon>
        <taxon>Fungi</taxon>
        <taxon>Dikarya</taxon>
        <taxon>Ascomycota</taxon>
        <taxon>Pezizomycotina</taxon>
        <taxon>Dothideomycetes</taxon>
        <taxon>Pleosporomycetidae</taxon>
        <taxon>Pleosporales</taxon>
        <taxon>Pleosporineae</taxon>
        <taxon>Phaeosphaeriaceae</taxon>
        <taxon>Parastagonospora</taxon>
    </lineage>
</organism>
<gene>
    <name evidence="1" type="ORF">JI435_001800</name>
</gene>
<dbReference type="PANTHER" id="PTHR37490:SF2">
    <property type="match status" value="1"/>
</dbReference>
<reference evidence="2" key="1">
    <citation type="journal article" date="2021" name="BMC Genomics">
        <title>Chromosome-level genome assembly and manually-curated proteome of model necrotroph Parastagonospora nodorum Sn15 reveals a genome-wide trove of candidate effector homologs, and redundancy of virulence-related functions within an accessory chromosome.</title>
        <authorList>
            <person name="Bertazzoni S."/>
            <person name="Jones D.A.B."/>
            <person name="Phan H.T."/>
            <person name="Tan K.-C."/>
            <person name="Hane J.K."/>
        </authorList>
    </citation>
    <scope>NUCLEOTIDE SEQUENCE [LARGE SCALE GENOMIC DNA]</scope>
    <source>
        <strain evidence="2">SN15 / ATCC MYA-4574 / FGSC 10173)</strain>
    </source>
</reference>
<evidence type="ECO:0000313" key="2">
    <source>
        <dbReference type="Proteomes" id="UP000663193"/>
    </source>
</evidence>
<dbReference type="PANTHER" id="PTHR37490">
    <property type="entry name" value="EXPRESSED PROTEIN"/>
    <property type="match status" value="1"/>
</dbReference>
<keyword evidence="2" id="KW-1185">Reference proteome</keyword>
<dbReference type="InterPro" id="IPR021838">
    <property type="entry name" value="DUF3431"/>
</dbReference>
<evidence type="ECO:0000313" key="1">
    <source>
        <dbReference type="EMBL" id="QRC90657.1"/>
    </source>
</evidence>
<name>A0A7U2HWG9_PHANO</name>
<protein>
    <submittedName>
        <fullName evidence="1">Uncharacterized protein</fullName>
    </submittedName>
</protein>
<accession>A0A7U2HWG9</accession>
<dbReference type="VEuPathDB" id="FungiDB:JI435_001800"/>
<proteinExistence type="predicted"/>
<dbReference type="Pfam" id="PF11913">
    <property type="entry name" value="DUF3431"/>
    <property type="match status" value="1"/>
</dbReference>
<dbReference type="OrthoDB" id="426718at2759"/>